<dbReference type="AlphaFoldDB" id="A0A0F9QTD9"/>
<protein>
    <submittedName>
        <fullName evidence="1">Uncharacterized protein</fullName>
    </submittedName>
</protein>
<reference evidence="1" key="1">
    <citation type="journal article" date="2015" name="Nature">
        <title>Complex archaea that bridge the gap between prokaryotes and eukaryotes.</title>
        <authorList>
            <person name="Spang A."/>
            <person name="Saw J.H."/>
            <person name="Jorgensen S.L."/>
            <person name="Zaremba-Niedzwiedzka K."/>
            <person name="Martijn J."/>
            <person name="Lind A.E."/>
            <person name="van Eijk R."/>
            <person name="Schleper C."/>
            <person name="Guy L."/>
            <person name="Ettema T.J."/>
        </authorList>
    </citation>
    <scope>NUCLEOTIDE SEQUENCE</scope>
</reference>
<evidence type="ECO:0000313" key="1">
    <source>
        <dbReference type="EMBL" id="KKN47570.1"/>
    </source>
</evidence>
<comment type="caution">
    <text evidence="1">The sequence shown here is derived from an EMBL/GenBank/DDBJ whole genome shotgun (WGS) entry which is preliminary data.</text>
</comment>
<proteinExistence type="predicted"/>
<accession>A0A0F9QTD9</accession>
<gene>
    <name evidence="1" type="ORF">LCGC14_0661380</name>
</gene>
<name>A0A0F9QTD9_9ZZZZ</name>
<organism evidence="1">
    <name type="scientific">marine sediment metagenome</name>
    <dbReference type="NCBI Taxonomy" id="412755"/>
    <lineage>
        <taxon>unclassified sequences</taxon>
        <taxon>metagenomes</taxon>
        <taxon>ecological metagenomes</taxon>
    </lineage>
</organism>
<dbReference type="EMBL" id="LAZR01001268">
    <property type="protein sequence ID" value="KKN47570.1"/>
    <property type="molecule type" value="Genomic_DNA"/>
</dbReference>
<sequence>MSTNVKQFTIIKGHAPILFFDGRKKEESVVPMLWCREGEFRLIPKEVMLNFMDLAEINNKTQGKITNPQPQIMWSQGIPISNQAGRALVGE</sequence>